<name>A0A1G6VLB9_PEPNI</name>
<dbReference type="InterPro" id="IPR036480">
    <property type="entry name" value="CarbP_synth_ssu_N_sf"/>
</dbReference>
<dbReference type="SUPFAM" id="SSF52317">
    <property type="entry name" value="Class I glutamine amidotransferase-like"/>
    <property type="match status" value="1"/>
</dbReference>
<evidence type="ECO:0000313" key="7">
    <source>
        <dbReference type="EMBL" id="SDD54420.1"/>
    </source>
</evidence>
<dbReference type="PRINTS" id="PR00099">
    <property type="entry name" value="CPSGATASE"/>
</dbReference>
<evidence type="ECO:0000256" key="2">
    <source>
        <dbReference type="ARBA" id="ARBA00007800"/>
    </source>
</evidence>
<dbReference type="PRINTS" id="PR00096">
    <property type="entry name" value="GATASE"/>
</dbReference>
<dbReference type="SMART" id="SM01097">
    <property type="entry name" value="CPSase_sm_chain"/>
    <property type="match status" value="1"/>
</dbReference>
<keyword evidence="8" id="KW-1185">Reference proteome</keyword>
<dbReference type="Gene3D" id="3.50.30.20">
    <property type="entry name" value="Carbamoyl-phosphate synthase small subunit, N-terminal domain"/>
    <property type="match status" value="1"/>
</dbReference>
<dbReference type="InterPro" id="IPR029062">
    <property type="entry name" value="Class_I_gatase-like"/>
</dbReference>
<dbReference type="Pfam" id="PF00988">
    <property type="entry name" value="CPSase_sm_chain"/>
    <property type="match status" value="1"/>
</dbReference>
<dbReference type="Gene3D" id="3.40.50.880">
    <property type="match status" value="1"/>
</dbReference>
<evidence type="ECO:0000256" key="5">
    <source>
        <dbReference type="ARBA" id="ARBA00048816"/>
    </source>
</evidence>
<sequence length="354" mass="37571">MREKAILLLSDGSRFEGRSVGAEGTVIADMVFTTGVVGYLEGLTDPAHEGQILVQTFPLIGNYGIAEADLSSPKATVRGYVVGELSDTPSNFRSEGDLPSFLKKEGLVAISGIDTRSLTKLLRSRGKVQAVLTTDPAQASVDAITGRATSQLPQAQKDSIFPTCRGTADRQVILWDLGATQGLFEALQQFDRPVCAAPRDSDADALLAQHPAGVVISDGPGDLADHQDLVPVIRALIDAQIPLLGIGLGHLLLAQAQGLAVTPLIPSHHGAQSVRDKETNALFLTNQSNHETVALESLDTSIASLRYQCVNDQTCAGLDYKNAPAIGVQFRPEGRAGVLDGLQVLERFYQLGEA</sequence>
<dbReference type="EMBL" id="FNAF01000004">
    <property type="protein sequence ID" value="SDD54420.1"/>
    <property type="molecule type" value="Genomic_DNA"/>
</dbReference>
<dbReference type="Proteomes" id="UP000198995">
    <property type="component" value="Unassembled WGS sequence"/>
</dbReference>
<comment type="catalytic activity">
    <reaction evidence="5">
        <text>hydrogencarbonate + L-glutamine + 2 ATP + H2O = carbamoyl phosphate + L-glutamate + 2 ADP + phosphate + 2 H(+)</text>
        <dbReference type="Rhea" id="RHEA:18633"/>
        <dbReference type="ChEBI" id="CHEBI:15377"/>
        <dbReference type="ChEBI" id="CHEBI:15378"/>
        <dbReference type="ChEBI" id="CHEBI:17544"/>
        <dbReference type="ChEBI" id="CHEBI:29985"/>
        <dbReference type="ChEBI" id="CHEBI:30616"/>
        <dbReference type="ChEBI" id="CHEBI:43474"/>
        <dbReference type="ChEBI" id="CHEBI:58228"/>
        <dbReference type="ChEBI" id="CHEBI:58359"/>
        <dbReference type="ChEBI" id="CHEBI:456216"/>
        <dbReference type="EC" id="6.3.5.5"/>
    </reaction>
</comment>
<accession>A0A1G6VLB9</accession>
<feature type="domain" description="Carbamoyl-phosphate synthase small subunit N-terminal" evidence="6">
    <location>
        <begin position="3"/>
        <end position="133"/>
    </location>
</feature>
<dbReference type="EC" id="6.3.5.5" evidence="3"/>
<dbReference type="AlphaFoldDB" id="A0A1G6VLB9"/>
<dbReference type="PANTHER" id="PTHR43418">
    <property type="entry name" value="MULTIFUNCTIONAL TRYPTOPHAN BIOSYNTHESIS PROTEIN-RELATED"/>
    <property type="match status" value="1"/>
</dbReference>
<gene>
    <name evidence="7" type="ORF">SAMN04489866_10474</name>
</gene>
<dbReference type="PROSITE" id="PS51273">
    <property type="entry name" value="GATASE_TYPE_1"/>
    <property type="match status" value="1"/>
</dbReference>
<evidence type="ECO:0000256" key="1">
    <source>
        <dbReference type="ARBA" id="ARBA00005077"/>
    </source>
</evidence>
<dbReference type="SUPFAM" id="SSF52021">
    <property type="entry name" value="Carbamoyl phosphate synthetase, small subunit N-terminal domain"/>
    <property type="match status" value="1"/>
</dbReference>
<reference evidence="7 8" key="1">
    <citation type="submission" date="2016-10" db="EMBL/GenBank/DDBJ databases">
        <authorList>
            <person name="de Groot N.N."/>
        </authorList>
    </citation>
    <scope>NUCLEOTIDE SEQUENCE [LARGE SCALE GENOMIC DNA]</scope>
    <source>
        <strain evidence="7 8">DSM 20475</strain>
    </source>
</reference>
<evidence type="ECO:0000256" key="3">
    <source>
        <dbReference type="ARBA" id="ARBA00012738"/>
    </source>
</evidence>
<proteinExistence type="inferred from homology"/>
<evidence type="ECO:0000313" key="8">
    <source>
        <dbReference type="Proteomes" id="UP000198995"/>
    </source>
</evidence>
<organism evidence="7 8">
    <name type="scientific">Peptococcus niger</name>
    <dbReference type="NCBI Taxonomy" id="2741"/>
    <lineage>
        <taxon>Bacteria</taxon>
        <taxon>Bacillati</taxon>
        <taxon>Bacillota</taxon>
        <taxon>Clostridia</taxon>
        <taxon>Eubacteriales</taxon>
        <taxon>Peptococcaceae</taxon>
        <taxon>Peptococcus</taxon>
    </lineage>
</organism>
<protein>
    <recommendedName>
        <fullName evidence="3">carbamoyl-phosphate synthase (glutamine-hydrolyzing)</fullName>
        <ecNumber evidence="3">6.3.5.5</ecNumber>
    </recommendedName>
</protein>
<dbReference type="InterPro" id="IPR017926">
    <property type="entry name" value="GATASE"/>
</dbReference>
<comment type="pathway">
    <text evidence="1">Amino-acid biosynthesis; L-arginine biosynthesis; carbamoyl phosphate from bicarbonate: step 1/1.</text>
</comment>
<dbReference type="RefSeq" id="WP_091791537.1">
    <property type="nucleotide sequence ID" value="NZ_FNAF01000004.1"/>
</dbReference>
<dbReference type="OrthoDB" id="9804328at2"/>
<keyword evidence="4" id="KW-0315">Glutamine amidotransferase</keyword>
<dbReference type="NCBIfam" id="NF009475">
    <property type="entry name" value="PRK12838.1"/>
    <property type="match status" value="1"/>
</dbReference>
<dbReference type="InterPro" id="IPR050472">
    <property type="entry name" value="Anth_synth/Amidotransfase"/>
</dbReference>
<evidence type="ECO:0000256" key="4">
    <source>
        <dbReference type="ARBA" id="ARBA00022962"/>
    </source>
</evidence>
<dbReference type="Pfam" id="PF00117">
    <property type="entry name" value="GATase"/>
    <property type="match status" value="1"/>
</dbReference>
<dbReference type="InterPro" id="IPR002474">
    <property type="entry name" value="CarbamoylP_synth_ssu_N"/>
</dbReference>
<comment type="similarity">
    <text evidence="2">Belongs to the CarA family.</text>
</comment>
<dbReference type="STRING" id="2741.SAMN04489866_10474"/>
<evidence type="ECO:0000259" key="6">
    <source>
        <dbReference type="SMART" id="SM01097"/>
    </source>
</evidence>
<dbReference type="GO" id="GO:0004088">
    <property type="term" value="F:carbamoyl-phosphate synthase (glutamine-hydrolyzing) activity"/>
    <property type="evidence" value="ECO:0007669"/>
    <property type="project" value="UniProtKB-EC"/>
</dbReference>
<dbReference type="PANTHER" id="PTHR43418:SF7">
    <property type="entry name" value="CARBAMOYL-PHOSPHATE SYNTHASE SMALL CHAIN"/>
    <property type="match status" value="1"/>
</dbReference>